<comment type="caution">
    <text evidence="3">The sequence shown here is derived from an EMBL/GenBank/DDBJ whole genome shotgun (WGS) entry which is preliminary data.</text>
</comment>
<keyword evidence="4" id="KW-1185">Reference proteome</keyword>
<dbReference type="SUPFAM" id="SSF55797">
    <property type="entry name" value="PR-1-like"/>
    <property type="match status" value="1"/>
</dbReference>
<dbReference type="STRING" id="53326.A0A016TYT0"/>
<evidence type="ECO:0000313" key="4">
    <source>
        <dbReference type="Proteomes" id="UP000024635"/>
    </source>
</evidence>
<dbReference type="InterPro" id="IPR014044">
    <property type="entry name" value="CAP_dom"/>
</dbReference>
<evidence type="ECO:0000259" key="2">
    <source>
        <dbReference type="SMART" id="SM00198"/>
    </source>
</evidence>
<dbReference type="AlphaFoldDB" id="A0A016TYT0"/>
<dbReference type="CDD" id="cd05380">
    <property type="entry name" value="CAP_euk"/>
    <property type="match status" value="1"/>
</dbReference>
<feature type="domain" description="SCP" evidence="2">
    <location>
        <begin position="54"/>
        <end position="194"/>
    </location>
</feature>
<dbReference type="Proteomes" id="UP000024635">
    <property type="component" value="Unassembled WGS sequence"/>
</dbReference>
<dbReference type="OrthoDB" id="5807453at2759"/>
<evidence type="ECO:0000256" key="1">
    <source>
        <dbReference type="SAM" id="SignalP"/>
    </source>
</evidence>
<feature type="chain" id="PRO_5001488150" description="SCP domain-containing protein" evidence="1">
    <location>
        <begin position="21"/>
        <end position="230"/>
    </location>
</feature>
<accession>A0A016TYT0</accession>
<evidence type="ECO:0000313" key="3">
    <source>
        <dbReference type="EMBL" id="EYC08214.1"/>
    </source>
</evidence>
<organism evidence="3 4">
    <name type="scientific">Ancylostoma ceylanicum</name>
    <dbReference type="NCBI Taxonomy" id="53326"/>
    <lineage>
        <taxon>Eukaryota</taxon>
        <taxon>Metazoa</taxon>
        <taxon>Ecdysozoa</taxon>
        <taxon>Nematoda</taxon>
        <taxon>Chromadorea</taxon>
        <taxon>Rhabditida</taxon>
        <taxon>Rhabditina</taxon>
        <taxon>Rhabditomorpha</taxon>
        <taxon>Strongyloidea</taxon>
        <taxon>Ancylostomatidae</taxon>
        <taxon>Ancylostomatinae</taxon>
        <taxon>Ancylostoma</taxon>
    </lineage>
</organism>
<reference evidence="4" key="1">
    <citation type="journal article" date="2015" name="Nat. Genet.">
        <title>The genome and transcriptome of the zoonotic hookworm Ancylostoma ceylanicum identify infection-specific gene families.</title>
        <authorList>
            <person name="Schwarz E.M."/>
            <person name="Hu Y."/>
            <person name="Antoshechkin I."/>
            <person name="Miller M.M."/>
            <person name="Sternberg P.W."/>
            <person name="Aroian R.V."/>
        </authorList>
    </citation>
    <scope>NUCLEOTIDE SEQUENCE</scope>
    <source>
        <strain evidence="4">HY135</strain>
    </source>
</reference>
<dbReference type="SMART" id="SM00198">
    <property type="entry name" value="SCP"/>
    <property type="match status" value="1"/>
</dbReference>
<feature type="signal peptide" evidence="1">
    <location>
        <begin position="1"/>
        <end position="20"/>
    </location>
</feature>
<dbReference type="InterPro" id="IPR001283">
    <property type="entry name" value="CRISP-related"/>
</dbReference>
<name>A0A016TYT0_9BILA</name>
<gene>
    <name evidence="3" type="primary">Acey_s0067.g52</name>
    <name evidence="3" type="ORF">Y032_0067g52</name>
</gene>
<dbReference type="EMBL" id="JARK01001403">
    <property type="protein sequence ID" value="EYC08214.1"/>
    <property type="molecule type" value="Genomic_DNA"/>
</dbReference>
<sequence>MTTVLHEVFIAILGIAYAEGDYNGCQQNRKINNDTRNKFLEMHNGFRCIACLFSNYLFIRSEQNSYRSLFAQKNKASKMEKLIYDCDLENSAYNSQRACETDQSKPSTEEENLYFPEEETYIPEEDMDDRNFALEAVNSWSSEIFDLKENVYKFKNTSSIANIVWDSHNRVGCAVVDCSGKTHVVCHYGPKVKGDGKTIYEKGEKACSGCENGGTCDDEFDGLCPVKLSH</sequence>
<proteinExistence type="predicted"/>
<dbReference type="Pfam" id="PF00188">
    <property type="entry name" value="CAP"/>
    <property type="match status" value="1"/>
</dbReference>
<dbReference type="PANTHER" id="PTHR10334">
    <property type="entry name" value="CYSTEINE-RICH SECRETORY PROTEIN-RELATED"/>
    <property type="match status" value="1"/>
</dbReference>
<keyword evidence="1" id="KW-0732">Signal</keyword>
<protein>
    <recommendedName>
        <fullName evidence="2">SCP domain-containing protein</fullName>
    </recommendedName>
</protein>
<dbReference type="Gene3D" id="3.40.33.10">
    <property type="entry name" value="CAP"/>
    <property type="match status" value="1"/>
</dbReference>
<dbReference type="InterPro" id="IPR035940">
    <property type="entry name" value="CAP_sf"/>
</dbReference>